<accession>A0ABP7MUZ9</accession>
<evidence type="ECO:0000256" key="5">
    <source>
        <dbReference type="SAM" id="Phobius"/>
    </source>
</evidence>
<feature type="transmembrane region" description="Helical" evidence="5">
    <location>
        <begin position="357"/>
        <end position="380"/>
    </location>
</feature>
<evidence type="ECO:0000256" key="3">
    <source>
        <dbReference type="ARBA" id="ARBA00022989"/>
    </source>
</evidence>
<dbReference type="Proteomes" id="UP001501591">
    <property type="component" value="Unassembled WGS sequence"/>
</dbReference>
<proteinExistence type="predicted"/>
<feature type="transmembrane region" description="Helical" evidence="5">
    <location>
        <begin position="191"/>
        <end position="214"/>
    </location>
</feature>
<feature type="transmembrane region" description="Helical" evidence="5">
    <location>
        <begin position="417"/>
        <end position="436"/>
    </location>
</feature>
<protein>
    <recommendedName>
        <fullName evidence="6">O-antigen ligase-related domain-containing protein</fullName>
    </recommendedName>
</protein>
<dbReference type="RefSeq" id="WP_344818079.1">
    <property type="nucleotide sequence ID" value="NZ_BAABCP010000001.1"/>
</dbReference>
<feature type="transmembrane region" description="Helical" evidence="5">
    <location>
        <begin position="392"/>
        <end position="411"/>
    </location>
</feature>
<comment type="caution">
    <text evidence="7">The sequence shown here is derived from an EMBL/GenBank/DDBJ whole genome shotgun (WGS) entry which is preliminary data.</text>
</comment>
<keyword evidence="2 5" id="KW-0812">Transmembrane</keyword>
<feature type="transmembrane region" description="Helical" evidence="5">
    <location>
        <begin position="7"/>
        <end position="29"/>
    </location>
</feature>
<evidence type="ECO:0000256" key="4">
    <source>
        <dbReference type="ARBA" id="ARBA00023136"/>
    </source>
</evidence>
<keyword evidence="4 5" id="KW-0472">Membrane</keyword>
<dbReference type="EMBL" id="BAABCP010000001">
    <property type="protein sequence ID" value="GAA3930681.1"/>
    <property type="molecule type" value="Genomic_DNA"/>
</dbReference>
<gene>
    <name evidence="7" type="ORF">GCM10022383_06630</name>
</gene>
<feature type="domain" description="O-antigen ligase-related" evidence="6">
    <location>
        <begin position="229"/>
        <end position="367"/>
    </location>
</feature>
<feature type="transmembrane region" description="Helical" evidence="5">
    <location>
        <begin position="269"/>
        <end position="289"/>
    </location>
</feature>
<evidence type="ECO:0000259" key="6">
    <source>
        <dbReference type="Pfam" id="PF04932"/>
    </source>
</evidence>
<dbReference type="PANTHER" id="PTHR37422">
    <property type="entry name" value="TEICHURONIC ACID BIOSYNTHESIS PROTEIN TUAE"/>
    <property type="match status" value="1"/>
</dbReference>
<organism evidence="7 8">
    <name type="scientific">Microbacterium soli</name>
    <dbReference type="NCBI Taxonomy" id="446075"/>
    <lineage>
        <taxon>Bacteria</taxon>
        <taxon>Bacillati</taxon>
        <taxon>Actinomycetota</taxon>
        <taxon>Actinomycetes</taxon>
        <taxon>Micrococcales</taxon>
        <taxon>Microbacteriaceae</taxon>
        <taxon>Microbacterium</taxon>
    </lineage>
</organism>
<dbReference type="PANTHER" id="PTHR37422:SF13">
    <property type="entry name" value="LIPOPOLYSACCHARIDE BIOSYNTHESIS PROTEIN PA4999-RELATED"/>
    <property type="match status" value="1"/>
</dbReference>
<dbReference type="InterPro" id="IPR051533">
    <property type="entry name" value="WaaL-like"/>
</dbReference>
<feature type="transmembrane region" description="Helical" evidence="5">
    <location>
        <begin position="76"/>
        <end position="94"/>
    </location>
</feature>
<feature type="transmembrane region" description="Helical" evidence="5">
    <location>
        <begin position="100"/>
        <end position="119"/>
    </location>
</feature>
<keyword evidence="8" id="KW-1185">Reference proteome</keyword>
<evidence type="ECO:0000313" key="7">
    <source>
        <dbReference type="EMBL" id="GAA3930681.1"/>
    </source>
</evidence>
<keyword evidence="3 5" id="KW-1133">Transmembrane helix</keyword>
<feature type="transmembrane region" description="Helical" evidence="5">
    <location>
        <begin position="244"/>
        <end position="262"/>
    </location>
</feature>
<feature type="transmembrane region" description="Helical" evidence="5">
    <location>
        <begin position="35"/>
        <end position="55"/>
    </location>
</feature>
<dbReference type="InterPro" id="IPR007016">
    <property type="entry name" value="O-antigen_ligase-rel_domated"/>
</dbReference>
<feature type="transmembrane region" description="Helical" evidence="5">
    <location>
        <begin position="131"/>
        <end position="152"/>
    </location>
</feature>
<name>A0ABP7MUZ9_9MICO</name>
<evidence type="ECO:0000313" key="8">
    <source>
        <dbReference type="Proteomes" id="UP001501591"/>
    </source>
</evidence>
<comment type="subcellular location">
    <subcellularLocation>
        <location evidence="1">Membrane</location>
        <topology evidence="1">Multi-pass membrane protein</topology>
    </subcellularLocation>
</comment>
<sequence length="470" mass="50979">MGIVSDAAYAIVAVIVAFVAITLLLSIPIKILWRTLSIVSFLNLPATLLPIGYTESIGLSGILRSARQLTPMLRRMIPWLLIALTIISLLMYTRSSTPNVAVFSAIGLATLFTSIALASGAVRQGIDVVRLTVLPIAPIAIVQAVSTIVFRFSPTLEETYLRSAVASFLLGDDARLLYTTRPNNVTDPLKAGGILFVNGNRASMVMAVLALLYLSLWIRRRSFTLFVLFAVCIAGELTTSSKTALVLSISIPFVFLILPNAIRSGRRQGTAVAGVLALSATGVGLWLLYSKLPSFIAGTDEAAQSRSAIFAGWITYFREHPIAGLGFGGWAERWARDAASYGSSPRYPPHNFLLLEWANTGLVGCFTVIALMLALVWGYLKLVRRAETSRDARVLSLQLGAIVWIFLHGMYDNTSFYGTSNTLIIFAALIAQMLVLTDERTGRVASEGRYASGDLRSATPARLRGGRIER</sequence>
<evidence type="ECO:0000256" key="2">
    <source>
        <dbReference type="ARBA" id="ARBA00022692"/>
    </source>
</evidence>
<dbReference type="Pfam" id="PF04932">
    <property type="entry name" value="Wzy_C"/>
    <property type="match status" value="1"/>
</dbReference>
<reference evidence="8" key="1">
    <citation type="journal article" date="2019" name="Int. J. Syst. Evol. Microbiol.">
        <title>The Global Catalogue of Microorganisms (GCM) 10K type strain sequencing project: providing services to taxonomists for standard genome sequencing and annotation.</title>
        <authorList>
            <consortium name="The Broad Institute Genomics Platform"/>
            <consortium name="The Broad Institute Genome Sequencing Center for Infectious Disease"/>
            <person name="Wu L."/>
            <person name="Ma J."/>
        </authorList>
    </citation>
    <scope>NUCLEOTIDE SEQUENCE [LARGE SCALE GENOMIC DNA]</scope>
    <source>
        <strain evidence="8">JCM 17024</strain>
    </source>
</reference>
<feature type="transmembrane region" description="Helical" evidence="5">
    <location>
        <begin position="221"/>
        <end position="238"/>
    </location>
</feature>
<evidence type="ECO:0000256" key="1">
    <source>
        <dbReference type="ARBA" id="ARBA00004141"/>
    </source>
</evidence>